<proteinExistence type="predicted"/>
<accession>A0ABY1PPV0</accession>
<gene>
    <name evidence="2" type="ORF">SAMN06265222_10197</name>
</gene>
<dbReference type="Proteomes" id="UP001158067">
    <property type="component" value="Unassembled WGS sequence"/>
</dbReference>
<keyword evidence="1" id="KW-0812">Transmembrane</keyword>
<reference evidence="2 3" key="1">
    <citation type="submission" date="2017-05" db="EMBL/GenBank/DDBJ databases">
        <authorList>
            <person name="Varghese N."/>
            <person name="Submissions S."/>
        </authorList>
    </citation>
    <scope>NUCLEOTIDE SEQUENCE [LARGE SCALE GENOMIC DNA]</scope>
    <source>
        <strain evidence="2 3">DSM 25457</strain>
    </source>
</reference>
<keyword evidence="1" id="KW-0472">Membrane</keyword>
<organism evidence="2 3">
    <name type="scientific">Neorhodopirellula lusitana</name>
    <dbReference type="NCBI Taxonomy" id="445327"/>
    <lineage>
        <taxon>Bacteria</taxon>
        <taxon>Pseudomonadati</taxon>
        <taxon>Planctomycetota</taxon>
        <taxon>Planctomycetia</taxon>
        <taxon>Pirellulales</taxon>
        <taxon>Pirellulaceae</taxon>
        <taxon>Neorhodopirellula</taxon>
    </lineage>
</organism>
<keyword evidence="1" id="KW-1133">Transmembrane helix</keyword>
<name>A0ABY1PPV0_9BACT</name>
<dbReference type="PANTHER" id="PTHR37826">
    <property type="entry name" value="FLOTILLIN BAND_7_5 DOMAIN PROTEIN"/>
    <property type="match status" value="1"/>
</dbReference>
<comment type="caution">
    <text evidence="2">The sequence shown here is derived from an EMBL/GenBank/DDBJ whole genome shotgun (WGS) entry which is preliminary data.</text>
</comment>
<evidence type="ECO:0000313" key="2">
    <source>
        <dbReference type="EMBL" id="SMP38242.1"/>
    </source>
</evidence>
<feature type="transmembrane region" description="Helical" evidence="1">
    <location>
        <begin position="279"/>
        <end position="300"/>
    </location>
</feature>
<evidence type="ECO:0000256" key="1">
    <source>
        <dbReference type="SAM" id="Phobius"/>
    </source>
</evidence>
<protein>
    <submittedName>
        <fullName evidence="2">Uncharacterized protein</fullName>
    </submittedName>
</protein>
<evidence type="ECO:0000313" key="3">
    <source>
        <dbReference type="Proteomes" id="UP001158067"/>
    </source>
</evidence>
<sequence length="301" mass="32924">MCGQAAPQVVTSPENALSKTVVKILRCKGCGAAVAFDPKRQALSCSFCDGAVEIETIEDPMEQTSGYLPFTVTPENAHAALKQWLGSLGWFRPSDLKSSSRVQELRPLWWVAWIVEANTHISWTADSNAGSHRSDWAPHSGQTSVRFQNILASASRGLSDSEVDAISPSLDLNTVQTEPMGAEGATFEQFDVQRSQARRHVHATLQKLATAHVRQSEIPGTRFRNIHVSIVVQGLITKRLSLPAYILAYRYKHKLHRVVISGQDTHFLIGTAPYSVAKIVLVVIAATSFLLLFLLALAAAN</sequence>
<dbReference type="EMBL" id="FXUG01000001">
    <property type="protein sequence ID" value="SMP38242.1"/>
    <property type="molecule type" value="Genomic_DNA"/>
</dbReference>
<dbReference type="PANTHER" id="PTHR37826:SF3">
    <property type="entry name" value="J DOMAIN-CONTAINING PROTEIN"/>
    <property type="match status" value="1"/>
</dbReference>
<keyword evidence="3" id="KW-1185">Reference proteome</keyword>